<comment type="caution">
    <text evidence="2">The sequence shown here is derived from an EMBL/GenBank/DDBJ whole genome shotgun (WGS) entry which is preliminary data.</text>
</comment>
<dbReference type="PANTHER" id="PTHR37017:SF11">
    <property type="entry name" value="ESTERASE_LIPASE_THIOESTERASE DOMAIN-CONTAINING PROTEIN"/>
    <property type="match status" value="1"/>
</dbReference>
<accession>A0ABU0EW09</accession>
<name>A0ABU0EW09_9PSEU</name>
<evidence type="ECO:0000259" key="1">
    <source>
        <dbReference type="Pfam" id="PF12697"/>
    </source>
</evidence>
<dbReference type="SUPFAM" id="SSF53474">
    <property type="entry name" value="alpha/beta-Hydrolases"/>
    <property type="match status" value="1"/>
</dbReference>
<dbReference type="Pfam" id="PF12697">
    <property type="entry name" value="Abhydrolase_6"/>
    <property type="match status" value="1"/>
</dbReference>
<sequence length="220" mass="23994">MTTYLLVHGAWHGGWCWDRVAAPLREHGHRVFTPDLTMDAAAGLHTHAAEVAALLVDEDLRDVVLVGHSYSGFVVREAADRVPERVARIALVDAWFGRDGESMDSRAPEWFTQWVDSLTTGHLIGVPPAATVGVTDPVDVKWLEANLVPHPRRSFAEPTTLSGAVERIPCRAVVCLPGERLPFAGWAAERGWPVTGLRSGHDCMITAPDALARILQSTVD</sequence>
<dbReference type="Proteomes" id="UP001229651">
    <property type="component" value="Unassembled WGS sequence"/>
</dbReference>
<dbReference type="RefSeq" id="WP_306992791.1">
    <property type="nucleotide sequence ID" value="NZ_JAUSUT010000001.1"/>
</dbReference>
<reference evidence="2 3" key="1">
    <citation type="submission" date="2023-07" db="EMBL/GenBank/DDBJ databases">
        <title>Sequencing the genomes of 1000 actinobacteria strains.</title>
        <authorList>
            <person name="Klenk H.-P."/>
        </authorList>
    </citation>
    <scope>NUCLEOTIDE SEQUENCE [LARGE SCALE GENOMIC DNA]</scope>
    <source>
        <strain evidence="2 3">DSM 45805</strain>
    </source>
</reference>
<protein>
    <submittedName>
        <fullName evidence="2">Pimeloyl-ACP methyl ester carboxylesterase</fullName>
    </submittedName>
</protein>
<organism evidence="2 3">
    <name type="scientific">Amycolatopsis thermophila</name>
    <dbReference type="NCBI Taxonomy" id="206084"/>
    <lineage>
        <taxon>Bacteria</taxon>
        <taxon>Bacillati</taxon>
        <taxon>Actinomycetota</taxon>
        <taxon>Actinomycetes</taxon>
        <taxon>Pseudonocardiales</taxon>
        <taxon>Pseudonocardiaceae</taxon>
        <taxon>Amycolatopsis</taxon>
    </lineage>
</organism>
<feature type="domain" description="AB hydrolase-1" evidence="1">
    <location>
        <begin position="5"/>
        <end position="213"/>
    </location>
</feature>
<dbReference type="InterPro" id="IPR000073">
    <property type="entry name" value="AB_hydrolase_1"/>
</dbReference>
<dbReference type="Gene3D" id="3.40.50.1820">
    <property type="entry name" value="alpha/beta hydrolase"/>
    <property type="match status" value="1"/>
</dbReference>
<proteinExistence type="predicted"/>
<dbReference type="InterPro" id="IPR029058">
    <property type="entry name" value="AB_hydrolase_fold"/>
</dbReference>
<gene>
    <name evidence="2" type="ORF">FB470_003447</name>
</gene>
<dbReference type="PANTHER" id="PTHR37017">
    <property type="entry name" value="AB HYDROLASE-1 DOMAIN-CONTAINING PROTEIN-RELATED"/>
    <property type="match status" value="1"/>
</dbReference>
<dbReference type="InterPro" id="IPR052897">
    <property type="entry name" value="Sec-Metab_Biosynth_Hydrolase"/>
</dbReference>
<keyword evidence="3" id="KW-1185">Reference proteome</keyword>
<dbReference type="EMBL" id="JAUSUT010000001">
    <property type="protein sequence ID" value="MDQ0379453.1"/>
    <property type="molecule type" value="Genomic_DNA"/>
</dbReference>
<evidence type="ECO:0000313" key="3">
    <source>
        <dbReference type="Proteomes" id="UP001229651"/>
    </source>
</evidence>
<evidence type="ECO:0000313" key="2">
    <source>
        <dbReference type="EMBL" id="MDQ0379453.1"/>
    </source>
</evidence>